<accession>A0A7Z7JHM2</accession>
<evidence type="ECO:0000313" key="1">
    <source>
        <dbReference type="EMBL" id="SPC25530.1"/>
    </source>
</evidence>
<dbReference type="Proteomes" id="UP000257139">
    <property type="component" value="Unassembled WGS sequence"/>
</dbReference>
<reference evidence="1 2" key="1">
    <citation type="submission" date="2018-01" db="EMBL/GenBank/DDBJ databases">
        <authorList>
            <person name="Clerissi C."/>
        </authorList>
    </citation>
    <scope>NUCLEOTIDE SEQUENCE [LARGE SCALE GENOMIC DNA]</scope>
    <source>
        <strain evidence="1">Cupriavidus taiwanensis STM 6021</strain>
    </source>
</reference>
<gene>
    <name evidence="1" type="ORF">CBM2594_U10031</name>
</gene>
<sequence>MFQLFRALEIGPVLGPGRRGCMRGLGLAQDRRAQPRTRGNNRLIMFITFLQRDETCGNA</sequence>
<name>A0A7Z7JHM2_9BURK</name>
<comment type="caution">
    <text evidence="1">The sequence shown here is derived from an EMBL/GenBank/DDBJ whole genome shotgun (WGS) entry which is preliminary data.</text>
</comment>
<dbReference type="EMBL" id="OGUU01000045">
    <property type="protein sequence ID" value="SPC25530.1"/>
    <property type="molecule type" value="Genomic_DNA"/>
</dbReference>
<protein>
    <submittedName>
        <fullName evidence="1">Uncharacterized protein</fullName>
    </submittedName>
</protein>
<evidence type="ECO:0000313" key="2">
    <source>
        <dbReference type="Proteomes" id="UP000257139"/>
    </source>
</evidence>
<proteinExistence type="predicted"/>
<organism evidence="1 2">
    <name type="scientific">Cupriavidus taiwanensis</name>
    <dbReference type="NCBI Taxonomy" id="164546"/>
    <lineage>
        <taxon>Bacteria</taxon>
        <taxon>Pseudomonadati</taxon>
        <taxon>Pseudomonadota</taxon>
        <taxon>Betaproteobacteria</taxon>
        <taxon>Burkholderiales</taxon>
        <taxon>Burkholderiaceae</taxon>
        <taxon>Cupriavidus</taxon>
    </lineage>
</organism>
<dbReference type="AlphaFoldDB" id="A0A7Z7JHM2"/>